<reference evidence="3 4" key="1">
    <citation type="submission" date="2016-11" db="EMBL/GenBank/DDBJ databases">
        <authorList>
            <person name="Klemetsen T."/>
        </authorList>
    </citation>
    <scope>NUCLEOTIDE SEQUENCE [LARGE SCALE GENOMIC DNA]</scope>
    <source>
        <strain evidence="3">MT 2528</strain>
    </source>
</reference>
<evidence type="ECO:0000259" key="2">
    <source>
        <dbReference type="Pfam" id="PF06890"/>
    </source>
</evidence>
<dbReference type="RefSeq" id="WP_075471097.1">
    <property type="nucleotide sequence ID" value="NZ_CAWQZC010000101.1"/>
</dbReference>
<protein>
    <submittedName>
        <fullName evidence="3">Prophage MuSo2, baseplate assembly protein V</fullName>
    </submittedName>
</protein>
<name>A0ABY1HCI1_9GAMM</name>
<dbReference type="InterPro" id="IPR053861">
    <property type="entry name" value="Phage_Mu_Gp45_N"/>
</dbReference>
<dbReference type="InterPro" id="IPR014462">
    <property type="entry name" value="Phage_Mu_Gp45"/>
</dbReference>
<dbReference type="EMBL" id="FPLJ01000022">
    <property type="protein sequence ID" value="SGY85042.1"/>
    <property type="molecule type" value="Genomic_DNA"/>
</dbReference>
<sequence length="189" mass="20242">MTLRDINKLLAPLRRKMRMLVSRAVVSVVNDSLKRQNLQVSVLADETVDDVEHFQNYGHCSVAPMGSEAMVVSVAGGRAGLVALAVEDKAVRPVGGIEGDSILYHLEGHNIKLTKGGKAVITVTEVIFNVEKKATIISPETEIQSALHVTGPITSDSSITGQDVLTTSGTSLGKHKHKDAEQHETTTPL</sequence>
<dbReference type="InterPro" id="IPR013046">
    <property type="entry name" value="GpV/Gp45"/>
</dbReference>
<feature type="compositionally biased region" description="Basic and acidic residues" evidence="1">
    <location>
        <begin position="178"/>
        <end position="189"/>
    </location>
</feature>
<gene>
    <name evidence="3" type="ORF">MT2528_0773</name>
</gene>
<keyword evidence="4" id="KW-1185">Reference proteome</keyword>
<evidence type="ECO:0000313" key="4">
    <source>
        <dbReference type="Proteomes" id="UP000182660"/>
    </source>
</evidence>
<dbReference type="Proteomes" id="UP000182660">
    <property type="component" value="Unassembled WGS sequence"/>
</dbReference>
<feature type="domain" description="Bacteriophage Mu Gp45 N-terminal" evidence="2">
    <location>
        <begin position="23"/>
        <end position="89"/>
    </location>
</feature>
<dbReference type="NCBIfam" id="TIGR01644">
    <property type="entry name" value="phage_P2_V"/>
    <property type="match status" value="1"/>
</dbReference>
<dbReference type="GeneID" id="61294442"/>
<proteinExistence type="predicted"/>
<dbReference type="Pfam" id="PF06890">
    <property type="entry name" value="Phage_Mu_Gp45"/>
    <property type="match status" value="1"/>
</dbReference>
<evidence type="ECO:0000313" key="3">
    <source>
        <dbReference type="EMBL" id="SGY85042.1"/>
    </source>
</evidence>
<dbReference type="PIRSF" id="PIRSF012337">
    <property type="entry name" value="gp45"/>
    <property type="match status" value="1"/>
</dbReference>
<evidence type="ECO:0000256" key="1">
    <source>
        <dbReference type="SAM" id="MobiDB-lite"/>
    </source>
</evidence>
<comment type="caution">
    <text evidence="3">The sequence shown here is derived from an EMBL/GenBank/DDBJ whole genome shotgun (WGS) entry which is preliminary data.</text>
</comment>
<organism evidence="3 4">
    <name type="scientific">Moritella viscosa</name>
    <dbReference type="NCBI Taxonomy" id="80854"/>
    <lineage>
        <taxon>Bacteria</taxon>
        <taxon>Pseudomonadati</taxon>
        <taxon>Pseudomonadota</taxon>
        <taxon>Gammaproteobacteria</taxon>
        <taxon>Alteromonadales</taxon>
        <taxon>Moritellaceae</taxon>
        <taxon>Moritella</taxon>
    </lineage>
</organism>
<accession>A0ABY1HCI1</accession>
<feature type="region of interest" description="Disordered" evidence="1">
    <location>
        <begin position="158"/>
        <end position="189"/>
    </location>
</feature>
<feature type="compositionally biased region" description="Polar residues" evidence="1">
    <location>
        <begin position="158"/>
        <end position="171"/>
    </location>
</feature>